<evidence type="ECO:0000256" key="10">
    <source>
        <dbReference type="PIRSR" id="PIRSR000138-2"/>
    </source>
</evidence>
<dbReference type="Gene3D" id="3.20.20.70">
    <property type="entry name" value="Aldolase class I"/>
    <property type="match status" value="1"/>
</dbReference>
<keyword evidence="3 10" id="KW-0285">Flavoprotein</keyword>
<feature type="binding site" evidence="10">
    <location>
        <position position="162"/>
    </location>
    <ligand>
        <name>glyoxylate</name>
        <dbReference type="ChEBI" id="CHEBI:36655"/>
    </ligand>
</feature>
<keyword evidence="5" id="KW-0560">Oxidoreductase</keyword>
<name>A0A7I8W059_9ANNE</name>
<evidence type="ECO:0000259" key="11">
    <source>
        <dbReference type="PROSITE" id="PS51349"/>
    </source>
</evidence>
<gene>
    <name evidence="12" type="ORF">DGYR_LOCUS9787</name>
</gene>
<keyword evidence="4 10" id="KW-0288">FMN</keyword>
<dbReference type="PIRSF" id="PIRSF000138">
    <property type="entry name" value="Al-hdrx_acd_dh"/>
    <property type="match status" value="1"/>
</dbReference>
<feature type="binding site" evidence="10">
    <location>
        <position position="138"/>
    </location>
    <ligand>
        <name>FMN</name>
        <dbReference type="ChEBI" id="CHEBI:58210"/>
    </ligand>
</feature>
<feature type="binding site" evidence="10">
    <location>
        <position position="160"/>
    </location>
    <ligand>
        <name>FMN</name>
        <dbReference type="ChEBI" id="CHEBI:58210"/>
    </ligand>
</feature>
<feature type="binding site" evidence="10">
    <location>
        <position position="296"/>
    </location>
    <ligand>
        <name>glyoxylate</name>
        <dbReference type="ChEBI" id="CHEBI:36655"/>
    </ligand>
</feature>
<evidence type="ECO:0000256" key="6">
    <source>
        <dbReference type="ARBA" id="ARBA00024042"/>
    </source>
</evidence>
<feature type="active site" description="Proton acceptor" evidence="9">
    <location>
        <position position="293"/>
    </location>
</feature>
<dbReference type="GO" id="GO:0010181">
    <property type="term" value="F:FMN binding"/>
    <property type="evidence" value="ECO:0007669"/>
    <property type="project" value="InterPro"/>
</dbReference>
<dbReference type="SUPFAM" id="SSF51395">
    <property type="entry name" value="FMN-linked oxidoreductases"/>
    <property type="match status" value="1"/>
</dbReference>
<dbReference type="Proteomes" id="UP000549394">
    <property type="component" value="Unassembled WGS sequence"/>
</dbReference>
<dbReference type="InterPro" id="IPR037396">
    <property type="entry name" value="FMN_HAD"/>
</dbReference>
<dbReference type="EMBL" id="CAJFCJ010000015">
    <property type="protein sequence ID" value="CAD5121892.1"/>
    <property type="molecule type" value="Genomic_DNA"/>
</dbReference>
<comment type="cofactor">
    <cofactor evidence="1">
        <name>FMN</name>
        <dbReference type="ChEBI" id="CHEBI:58210"/>
    </cofactor>
</comment>
<comment type="caution">
    <text evidence="12">The sequence shown here is derived from an EMBL/GenBank/DDBJ whole genome shotgun (WGS) entry which is preliminary data.</text>
</comment>
<dbReference type="FunFam" id="3.20.20.70:FF:000056">
    <property type="entry name" value="hydroxyacid oxidase 2"/>
    <property type="match status" value="1"/>
</dbReference>
<dbReference type="AlphaFoldDB" id="A0A7I8W059"/>
<feature type="binding site" evidence="10">
    <location>
        <position position="56"/>
    </location>
    <ligand>
        <name>glyoxylate</name>
        <dbReference type="ChEBI" id="CHEBI:36655"/>
    </ligand>
</feature>
<dbReference type="PROSITE" id="PS51349">
    <property type="entry name" value="FMN_HYDROXY_ACID_DH_2"/>
    <property type="match status" value="1"/>
</dbReference>
<evidence type="ECO:0000256" key="5">
    <source>
        <dbReference type="ARBA" id="ARBA00023002"/>
    </source>
</evidence>
<feature type="binding site" evidence="10">
    <location>
        <position position="198"/>
    </location>
    <ligand>
        <name>glyoxylate</name>
        <dbReference type="ChEBI" id="CHEBI:36655"/>
    </ligand>
</feature>
<dbReference type="InterPro" id="IPR008259">
    <property type="entry name" value="FMN_hydac_DH_AS"/>
</dbReference>
<comment type="similarity">
    <text evidence="6">Belongs to the FMN-dependent alpha-hydroxy acid dehydrogenase family.</text>
</comment>
<evidence type="ECO:0000313" key="13">
    <source>
        <dbReference type="Proteomes" id="UP000549394"/>
    </source>
</evidence>
<protein>
    <recommendedName>
        <fullName evidence="2">(S)-2-hydroxy-acid oxidase</fullName>
        <ecNumber evidence="2">1.1.3.15</ecNumber>
    </recommendedName>
</protein>
<feature type="binding site" evidence="10">
    <location>
        <position position="291"/>
    </location>
    <ligand>
        <name>FMN</name>
        <dbReference type="ChEBI" id="CHEBI:58210"/>
    </ligand>
</feature>
<evidence type="ECO:0000256" key="9">
    <source>
        <dbReference type="PIRSR" id="PIRSR000138-1"/>
    </source>
</evidence>
<evidence type="ECO:0000256" key="2">
    <source>
        <dbReference type="ARBA" id="ARBA00013087"/>
    </source>
</evidence>
<dbReference type="PROSITE" id="PS00557">
    <property type="entry name" value="FMN_HYDROXY_ACID_DH_1"/>
    <property type="match status" value="1"/>
</dbReference>
<organism evidence="12 13">
    <name type="scientific">Dimorphilus gyrociliatus</name>
    <dbReference type="NCBI Taxonomy" id="2664684"/>
    <lineage>
        <taxon>Eukaryota</taxon>
        <taxon>Metazoa</taxon>
        <taxon>Spiralia</taxon>
        <taxon>Lophotrochozoa</taxon>
        <taxon>Annelida</taxon>
        <taxon>Polychaeta</taxon>
        <taxon>Polychaeta incertae sedis</taxon>
        <taxon>Dinophilidae</taxon>
        <taxon>Dimorphilus</taxon>
    </lineage>
</organism>
<dbReference type="PANTHER" id="PTHR10578">
    <property type="entry name" value="S -2-HYDROXY-ACID OXIDASE-RELATED"/>
    <property type="match status" value="1"/>
</dbReference>
<dbReference type="GO" id="GO:0003973">
    <property type="term" value="F:(S)-2-hydroxy-acid oxidase activity"/>
    <property type="evidence" value="ECO:0007669"/>
    <property type="project" value="UniProtKB-EC"/>
</dbReference>
<feature type="binding site" evidence="10">
    <location>
        <position position="293"/>
    </location>
    <ligand>
        <name>glyoxylate</name>
        <dbReference type="ChEBI" id="CHEBI:36655"/>
    </ligand>
</feature>
<feature type="domain" description="FMN hydroxy acid dehydrogenase" evidence="11">
    <location>
        <begin position="30"/>
        <end position="399"/>
    </location>
</feature>
<accession>A0A7I8W059</accession>
<dbReference type="OrthoDB" id="6274671at2759"/>
<reference evidence="12 13" key="1">
    <citation type="submission" date="2020-08" db="EMBL/GenBank/DDBJ databases">
        <authorList>
            <person name="Hejnol A."/>
        </authorList>
    </citation>
    <scope>NUCLEOTIDE SEQUENCE [LARGE SCALE GENOMIC DNA]</scope>
</reference>
<sequence>MTHLSRGCSIVPKVEAACPFDDLRFLAEVPPKVIMACVKDFEDYAYKYLPKSALDYYISGSNDEQTVNDNIKAFKRYKIRPRILRDVSNIDTSTTILGYKISFPVCIAPTAMHGLAHDEREIGTCKGAFRAGTAYTLSTIANSSIEEIAESNPNALKFYQLYIFKKDKSVTEELVRRAEEAGYKALFLTVDSPFFGKRIADEKNNFKTPAHLKMANFESLKGYSRDGVSKNSGSGSGLGEYSRRLFSSSVTWQDVIWLKNFTKLPLVLKGILTAEEARKAVEIGVSAIVVSNHGGRQLDGVPASIDALREVVKAVQGSNVEVYLDGGVRLGTDVFKAIALGAKAVFIGRPALFGLAYDGAAGVEKLLNILKEEFNTSMALAGCRNVRELQTEESLVVHESYYSRL</sequence>
<evidence type="ECO:0000313" key="12">
    <source>
        <dbReference type="EMBL" id="CAD5121892.1"/>
    </source>
</evidence>
<dbReference type="GO" id="GO:0005777">
    <property type="term" value="C:peroxisome"/>
    <property type="evidence" value="ECO:0007669"/>
    <property type="project" value="UniProtKB-ARBA"/>
</dbReference>
<dbReference type="PANTHER" id="PTHR10578:SF107">
    <property type="entry name" value="2-HYDROXYACID OXIDASE 1"/>
    <property type="match status" value="1"/>
</dbReference>
<dbReference type="InterPro" id="IPR012133">
    <property type="entry name" value="Alpha-hydoxy_acid_DH_FMN"/>
</dbReference>
<dbReference type="InterPro" id="IPR013785">
    <property type="entry name" value="Aldolase_TIM"/>
</dbReference>
<dbReference type="EC" id="1.1.3.15" evidence="2"/>
<dbReference type="InterPro" id="IPR000262">
    <property type="entry name" value="FMN-dep_DH"/>
</dbReference>
<dbReference type="CDD" id="cd02809">
    <property type="entry name" value="alpha_hydroxyacid_oxid_FMN"/>
    <property type="match status" value="1"/>
</dbReference>
<feature type="binding site" evidence="10">
    <location>
        <begin position="109"/>
        <end position="111"/>
    </location>
    <ligand>
        <name>FMN</name>
        <dbReference type="ChEBI" id="CHEBI:58210"/>
    </ligand>
</feature>
<proteinExistence type="inferred from homology"/>
<evidence type="ECO:0000256" key="4">
    <source>
        <dbReference type="ARBA" id="ARBA00022643"/>
    </source>
</evidence>
<comment type="catalytic activity">
    <reaction evidence="7">
        <text>a (2S)-2-hydroxycarboxylate + O2 = a 2-oxocarboxylate + H2O2</text>
        <dbReference type="Rhea" id="RHEA:16789"/>
        <dbReference type="ChEBI" id="CHEBI:15379"/>
        <dbReference type="ChEBI" id="CHEBI:16240"/>
        <dbReference type="ChEBI" id="CHEBI:35179"/>
        <dbReference type="ChEBI" id="CHEBI:58123"/>
        <dbReference type="EC" id="1.1.3.15"/>
    </reaction>
    <physiologicalReaction direction="left-to-right" evidence="7">
        <dbReference type="Rhea" id="RHEA:16790"/>
    </physiologicalReaction>
</comment>
<comment type="catalytic activity">
    <reaction evidence="8">
        <text>2-hydroxyoctanoate + O2 = 2-oxooctanoate + H2O2</text>
        <dbReference type="Rhea" id="RHEA:67940"/>
        <dbReference type="ChEBI" id="CHEBI:15379"/>
        <dbReference type="ChEBI" id="CHEBI:16240"/>
        <dbReference type="ChEBI" id="CHEBI:133514"/>
        <dbReference type="ChEBI" id="CHEBI:176689"/>
    </reaction>
    <physiologicalReaction direction="left-to-right" evidence="8">
        <dbReference type="Rhea" id="RHEA:67941"/>
    </physiologicalReaction>
</comment>
<dbReference type="Pfam" id="PF01070">
    <property type="entry name" value="FMN_dh"/>
    <property type="match status" value="1"/>
</dbReference>
<keyword evidence="13" id="KW-1185">Reference proteome</keyword>
<evidence type="ECO:0000256" key="8">
    <source>
        <dbReference type="ARBA" id="ARBA00029327"/>
    </source>
</evidence>
<evidence type="ECO:0000256" key="3">
    <source>
        <dbReference type="ARBA" id="ARBA00022630"/>
    </source>
</evidence>
<feature type="binding site" evidence="10">
    <location>
        <begin position="348"/>
        <end position="349"/>
    </location>
    <ligand>
        <name>FMN</name>
        <dbReference type="ChEBI" id="CHEBI:58210"/>
    </ligand>
</feature>
<feature type="binding site" evidence="10">
    <location>
        <position position="269"/>
    </location>
    <ligand>
        <name>FMN</name>
        <dbReference type="ChEBI" id="CHEBI:58210"/>
    </ligand>
</feature>
<evidence type="ECO:0000256" key="1">
    <source>
        <dbReference type="ARBA" id="ARBA00001917"/>
    </source>
</evidence>
<evidence type="ECO:0000256" key="7">
    <source>
        <dbReference type="ARBA" id="ARBA00029325"/>
    </source>
</evidence>
<feature type="binding site" evidence="10">
    <location>
        <position position="189"/>
    </location>
    <ligand>
        <name>FMN</name>
        <dbReference type="ChEBI" id="CHEBI:58210"/>
    </ligand>
</feature>
<feature type="binding site" evidence="10">
    <location>
        <begin position="325"/>
        <end position="329"/>
    </location>
    <ligand>
        <name>FMN</name>
        <dbReference type="ChEBI" id="CHEBI:58210"/>
    </ligand>
</feature>